<dbReference type="Proteomes" id="UP000297668">
    <property type="component" value="Unassembled WGS sequence"/>
</dbReference>
<proteinExistence type="predicted"/>
<sequence>SATNEIIEVGPFARIMAQYALRDRAALRAAATLGAAALDLAAGTWRGLQDLRQRAIQTGRAYIPRKYVIEGLQVSVGTGRSLSIAAGSAVQGGMRRRYDARPNAIAVPTNPGTTSRVYTLYLTNDGDPYLVEGTSAPEGGLALARVTVPAGDTGPTFAGTLTDVRTVATPSTWFPPVLPAFTVALSYPMPSTEYEVFLHVESASDLGRVHLVVTSKTKNAFTVENRGTADDIVVRWMAVEPAWR</sequence>
<reference evidence="1 2" key="1">
    <citation type="submission" date="2019-03" db="EMBL/GenBank/DDBJ databases">
        <title>Thermus tengchongensis species for the arsenic transformation mechanism.</title>
        <authorList>
            <person name="Yuan G.C."/>
        </authorList>
    </citation>
    <scope>NUCLEOTIDE SEQUENCE [LARGE SCALE GENOMIC DNA]</scope>
    <source>
        <strain evidence="1 2">15W</strain>
    </source>
</reference>
<dbReference type="RefSeq" id="WP_135261169.1">
    <property type="nucleotide sequence ID" value="NZ_SJZF01000055.1"/>
</dbReference>
<feature type="non-terminal residue" evidence="1">
    <location>
        <position position="1"/>
    </location>
</feature>
<evidence type="ECO:0000313" key="1">
    <source>
        <dbReference type="EMBL" id="TFU24804.1"/>
    </source>
</evidence>
<comment type="caution">
    <text evidence="1">The sequence shown here is derived from an EMBL/GenBank/DDBJ whole genome shotgun (WGS) entry which is preliminary data.</text>
</comment>
<protein>
    <submittedName>
        <fullName evidence="1">Uncharacterized protein</fullName>
    </submittedName>
</protein>
<gene>
    <name evidence="1" type="ORF">E0687_13325</name>
</gene>
<dbReference type="EMBL" id="SJZF01000055">
    <property type="protein sequence ID" value="TFU24804.1"/>
    <property type="molecule type" value="Genomic_DNA"/>
</dbReference>
<evidence type="ECO:0000313" key="2">
    <source>
        <dbReference type="Proteomes" id="UP000297668"/>
    </source>
</evidence>
<name>A0A4Y9F8U9_9DEIN</name>
<organism evidence="1 2">
    <name type="scientific">Thermus tengchongensis</name>
    <dbReference type="NCBI Taxonomy" id="1214928"/>
    <lineage>
        <taxon>Bacteria</taxon>
        <taxon>Thermotogati</taxon>
        <taxon>Deinococcota</taxon>
        <taxon>Deinococci</taxon>
        <taxon>Thermales</taxon>
        <taxon>Thermaceae</taxon>
        <taxon>Thermus</taxon>
    </lineage>
</organism>
<accession>A0A4Y9F8U9</accession>
<dbReference type="AlphaFoldDB" id="A0A4Y9F8U9"/>